<evidence type="ECO:0000313" key="2">
    <source>
        <dbReference type="EMBL" id="SKD04207.1"/>
    </source>
</evidence>
<evidence type="ECO:0000256" key="1">
    <source>
        <dbReference type="SAM" id="SignalP"/>
    </source>
</evidence>
<keyword evidence="3" id="KW-1185">Reference proteome</keyword>
<dbReference type="AlphaFoldDB" id="A0A1T5NV00"/>
<dbReference type="Pfam" id="PF07676">
    <property type="entry name" value="PD40"/>
    <property type="match status" value="2"/>
</dbReference>
<dbReference type="Proteomes" id="UP000190166">
    <property type="component" value="Unassembled WGS sequence"/>
</dbReference>
<proteinExistence type="predicted"/>
<dbReference type="STRING" id="393003.SAMN05660461_2784"/>
<organism evidence="2 3">
    <name type="scientific">Chitinophaga ginsengisegetis</name>
    <dbReference type="NCBI Taxonomy" id="393003"/>
    <lineage>
        <taxon>Bacteria</taxon>
        <taxon>Pseudomonadati</taxon>
        <taxon>Bacteroidota</taxon>
        <taxon>Chitinophagia</taxon>
        <taxon>Chitinophagales</taxon>
        <taxon>Chitinophagaceae</taxon>
        <taxon>Chitinophaga</taxon>
    </lineage>
</organism>
<dbReference type="EMBL" id="FUZZ01000002">
    <property type="protein sequence ID" value="SKD04207.1"/>
    <property type="molecule type" value="Genomic_DNA"/>
</dbReference>
<dbReference type="SUPFAM" id="SSF82171">
    <property type="entry name" value="DPP6 N-terminal domain-like"/>
    <property type="match status" value="1"/>
</dbReference>
<reference evidence="2 3" key="1">
    <citation type="submission" date="2017-02" db="EMBL/GenBank/DDBJ databases">
        <authorList>
            <person name="Peterson S.W."/>
        </authorList>
    </citation>
    <scope>NUCLEOTIDE SEQUENCE [LARGE SCALE GENOMIC DNA]</scope>
    <source>
        <strain evidence="2 3">DSM 18108</strain>
    </source>
</reference>
<dbReference type="RefSeq" id="WP_079470107.1">
    <property type="nucleotide sequence ID" value="NZ_FUZZ01000002.1"/>
</dbReference>
<dbReference type="Gene3D" id="1.25.40.10">
    <property type="entry name" value="Tetratricopeptide repeat domain"/>
    <property type="match status" value="1"/>
</dbReference>
<gene>
    <name evidence="2" type="ORF">SAMN05660461_2784</name>
</gene>
<dbReference type="SUPFAM" id="SSF48452">
    <property type="entry name" value="TPR-like"/>
    <property type="match status" value="1"/>
</dbReference>
<keyword evidence="1" id="KW-0732">Signal</keyword>
<accession>A0A1T5NV00</accession>
<name>A0A1T5NV00_9BACT</name>
<sequence>MKKYAGIILLILSVQFLQAQEQLSLDQQAAVYYNKYDYAKAASLYERIAAKRKDKTKTLVLERLAESYRHINEYAAAAAWYAKLLARPDAPADARLYYGDMLKSLGKYADAKAAYTQYAQTGNQERVKNRIAGCDAAQEWIQTPTPVAIRNVERLNTIGSDWGATYYPGGIVFVSDSLYRNQLENGSHFNRNVYGRTRTDFQGLYIGDTANYGNVYIKDFSPAFNWSKYHVGPAVFDKDYRTAYVTMTNADRRIPAVKEDKVKYGYRRLELFSAQKDANGKWGELTAFPYNKPDEYSLGHAALSNDGNTLYFAANMPGGQGATDIWYSEKQGDGKWSAPVNCGPGINTLEEEEFPTIAPDGSLYFSSKGWTGMGGFDIFHTSGSKAQWSTPENLRYPTNSAGDDFYFVAAANGDTYFASNRTGGKGSDDIYSITTPSAYTLTQLPPGLVIPFTGTVCPSLAAACIYIYNKQRQIGWCFIGEAGREITLTLEKDTDYEIRLHYPGGTRVEIIEFNTRGMKDGEVLRKDICK</sequence>
<feature type="signal peptide" evidence="1">
    <location>
        <begin position="1"/>
        <end position="19"/>
    </location>
</feature>
<protein>
    <submittedName>
        <fullName evidence="2">WD40-like Beta Propeller Repeat</fullName>
    </submittedName>
</protein>
<evidence type="ECO:0000313" key="3">
    <source>
        <dbReference type="Proteomes" id="UP000190166"/>
    </source>
</evidence>
<feature type="chain" id="PRO_5010526749" evidence="1">
    <location>
        <begin position="20"/>
        <end position="530"/>
    </location>
</feature>
<dbReference type="InterPro" id="IPR011990">
    <property type="entry name" value="TPR-like_helical_dom_sf"/>
</dbReference>
<dbReference type="InterPro" id="IPR011659">
    <property type="entry name" value="WD40"/>
</dbReference>